<dbReference type="Proteomes" id="UP000266389">
    <property type="component" value="Unassembled WGS sequence"/>
</dbReference>
<organism evidence="5 6">
    <name type="scientific">Candidatus Thermochlorobacter aerophilus</name>
    <dbReference type="NCBI Taxonomy" id="1868324"/>
    <lineage>
        <taxon>Bacteria</taxon>
        <taxon>Pseudomonadati</taxon>
        <taxon>Chlorobiota</taxon>
        <taxon>Chlorobiia</taxon>
        <taxon>Chlorobiales</taxon>
        <taxon>Candidatus Thermochlorobacteriaceae</taxon>
        <taxon>Candidatus Thermochlorobacter</taxon>
    </lineage>
</organism>
<feature type="modified residue" description="4-aspartylphosphate" evidence="2">
    <location>
        <position position="55"/>
    </location>
</feature>
<dbReference type="CDD" id="cd17569">
    <property type="entry name" value="REC_HupR-like"/>
    <property type="match status" value="1"/>
</dbReference>
<dbReference type="PANTHER" id="PTHR44591">
    <property type="entry name" value="STRESS RESPONSE REGULATOR PROTEIN 1"/>
    <property type="match status" value="1"/>
</dbReference>
<dbReference type="InterPro" id="IPR001789">
    <property type="entry name" value="Sig_transdc_resp-reg_receiver"/>
</dbReference>
<feature type="compositionally biased region" description="Low complexity" evidence="3">
    <location>
        <begin position="135"/>
        <end position="150"/>
    </location>
</feature>
<comment type="caution">
    <text evidence="5">The sequence shown here is derived from an EMBL/GenBank/DDBJ whole genome shotgun (WGS) entry which is preliminary data.</text>
</comment>
<dbReference type="SUPFAM" id="SSF52172">
    <property type="entry name" value="CheY-like"/>
    <property type="match status" value="2"/>
</dbReference>
<feature type="region of interest" description="Disordered" evidence="3">
    <location>
        <begin position="135"/>
        <end position="174"/>
    </location>
</feature>
<dbReference type="AlphaFoldDB" id="A0A395LXJ9"/>
<dbReference type="Pfam" id="PF00072">
    <property type="entry name" value="Response_reg"/>
    <property type="match status" value="1"/>
</dbReference>
<dbReference type="InterPro" id="IPR011006">
    <property type="entry name" value="CheY-like_superfamily"/>
</dbReference>
<evidence type="ECO:0000256" key="3">
    <source>
        <dbReference type="SAM" id="MobiDB-lite"/>
    </source>
</evidence>
<keyword evidence="1 2" id="KW-0597">Phosphoprotein</keyword>
<evidence type="ECO:0000313" key="5">
    <source>
        <dbReference type="EMBL" id="RFM23289.1"/>
    </source>
</evidence>
<reference evidence="5 6" key="1">
    <citation type="journal article" date="2011" name="ISME J.">
        <title>Community ecology of hot spring cyanobacterial mats: predominant populations and their functional potential.</title>
        <authorList>
            <person name="Klatt C.G."/>
            <person name="Wood J.M."/>
            <person name="Rusch D.B."/>
            <person name="Bateson M.M."/>
            <person name="Hamamura N."/>
            <person name="Heidelberg J.F."/>
            <person name="Grossman A.R."/>
            <person name="Bhaya D."/>
            <person name="Cohan F.M."/>
            <person name="Kuhl M."/>
            <person name="Bryant D.A."/>
            <person name="Ward D.M."/>
        </authorList>
    </citation>
    <scope>NUCLEOTIDE SEQUENCE [LARGE SCALE GENOMIC DNA]</scope>
    <source>
        <strain evidence="5">OS</strain>
    </source>
</reference>
<evidence type="ECO:0000313" key="6">
    <source>
        <dbReference type="Proteomes" id="UP000266389"/>
    </source>
</evidence>
<feature type="domain" description="Response regulatory" evidence="4">
    <location>
        <begin position="6"/>
        <end position="121"/>
    </location>
</feature>
<evidence type="ECO:0000256" key="2">
    <source>
        <dbReference type="PROSITE-ProRule" id="PRU00169"/>
    </source>
</evidence>
<gene>
    <name evidence="5" type="ORF">D0433_11490</name>
</gene>
<name>A0A395LXJ9_9BACT</name>
<dbReference type="SMART" id="SM00448">
    <property type="entry name" value="REC"/>
    <property type="match status" value="2"/>
</dbReference>
<feature type="domain" description="Response regulatory" evidence="4">
    <location>
        <begin position="281"/>
        <end position="396"/>
    </location>
</feature>
<evidence type="ECO:0000259" key="4">
    <source>
        <dbReference type="PROSITE" id="PS50110"/>
    </source>
</evidence>
<accession>A0A395LXJ9</accession>
<dbReference type="GO" id="GO:0000160">
    <property type="term" value="P:phosphorelay signal transduction system"/>
    <property type="evidence" value="ECO:0007669"/>
    <property type="project" value="InterPro"/>
</dbReference>
<dbReference type="Gene3D" id="3.40.50.2300">
    <property type="match status" value="2"/>
</dbReference>
<protein>
    <submittedName>
        <fullName evidence="5">Response regulator</fullName>
    </submittedName>
</protein>
<dbReference type="InterPro" id="IPR050595">
    <property type="entry name" value="Bact_response_regulator"/>
</dbReference>
<dbReference type="PROSITE" id="PS50110">
    <property type="entry name" value="RESPONSE_REGULATORY"/>
    <property type="match status" value="2"/>
</dbReference>
<feature type="compositionally biased region" description="Polar residues" evidence="3">
    <location>
        <begin position="159"/>
        <end position="168"/>
    </location>
</feature>
<feature type="modified residue" description="4-aspartylphosphate" evidence="2">
    <location>
        <position position="330"/>
    </location>
</feature>
<dbReference type="PANTHER" id="PTHR44591:SF19">
    <property type="entry name" value="TWO-COMPONENT RESPONSE REGULATOR-RELATED"/>
    <property type="match status" value="1"/>
</dbReference>
<evidence type="ECO:0000256" key="1">
    <source>
        <dbReference type="ARBA" id="ARBA00022553"/>
    </source>
</evidence>
<proteinExistence type="predicted"/>
<dbReference type="EMBL" id="PHFL01000067">
    <property type="protein sequence ID" value="RFM23289.1"/>
    <property type="molecule type" value="Genomic_DNA"/>
</dbReference>
<sequence>MSQKLKMLVVDDEPHILESLTQLFDTEFHVLTASDGQTALMLLQHHPDVAIVISDQRMPGMKGVELLRHVKQLVPHSMRILLTGYADLEAVLDSVNVGEVFRYVRKPWVPETLRSIVALAMATYMLRSQNAGRSVPKVSSVSGASSASSPRHNRYELGATSSPDTLPTSDPLLQRRATDRPQALSFEEEFFAHHNIYASPASPPPEKTVESLEEEFFEAFRQEAIAALKKFESFEEEFFAKLNAHVAHLDPSQHSCVSQSFLYTPSATFEKSFYGRSGKPRILILDDDARVLRAPSELLCNDYDILSCISPYTALDILEQSSFVACIFTDMHASHSSSTSFLKDAHAIAPFIPKILMTATVNQKELTSLVHQGLLFRYIEKPWDVSKLSAALADAVEVCRHNMASGIVPQSVAPQSTKL</sequence>